<dbReference type="Proteomes" id="UP001152964">
    <property type="component" value="Chromosome 7"/>
</dbReference>
<evidence type="ECO:0000313" key="1">
    <source>
        <dbReference type="EMBL" id="CAI1986342.1"/>
    </source>
</evidence>
<proteinExistence type="predicted"/>
<name>A0ABN8VPH5_SACEU</name>
<evidence type="ECO:0000313" key="2">
    <source>
        <dbReference type="Proteomes" id="UP001152964"/>
    </source>
</evidence>
<reference evidence="1" key="1">
    <citation type="submission" date="2022-08" db="EMBL/GenBank/DDBJ databases">
        <authorList>
            <person name="Byrne P K."/>
        </authorList>
    </citation>
    <scope>NUCLEOTIDE SEQUENCE</scope>
    <source>
        <strain evidence="1">UCD650</strain>
    </source>
</reference>
<sequence length="170" mass="19383">MKTSLRYIKQISCLVLHCPPPPSWFPQAARRHCVKNQTDHQRMTRVRPSFERSAHLPIVSFRPSSLVLRGPFYPALSLSPLSSPKRLLFSSFRNGLCSDHESVRALLWISQALASLATLLFCLRRIPSREKDSITKEEKKMGRFQAKCLADSETPATTLFQQYLSRVAVL</sequence>
<organism evidence="1 2">
    <name type="scientific">Saccharomyces eubayanus</name>
    <name type="common">Yeast</name>
    <dbReference type="NCBI Taxonomy" id="1080349"/>
    <lineage>
        <taxon>Eukaryota</taxon>
        <taxon>Fungi</taxon>
        <taxon>Dikarya</taxon>
        <taxon>Ascomycota</taxon>
        <taxon>Saccharomycotina</taxon>
        <taxon>Saccharomycetes</taxon>
        <taxon>Saccharomycetales</taxon>
        <taxon>Saccharomycetaceae</taxon>
        <taxon>Saccharomyces</taxon>
    </lineage>
</organism>
<keyword evidence="2" id="KW-1185">Reference proteome</keyword>
<dbReference type="EMBL" id="OX291497">
    <property type="protein sequence ID" value="CAI1986342.1"/>
    <property type="molecule type" value="Genomic_DNA"/>
</dbReference>
<gene>
    <name evidence="1" type="primary">U6500G01160</name>
    <name evidence="1" type="ORF">SEUBUCD650_0G01160</name>
</gene>
<protein>
    <submittedName>
        <fullName evidence="1">Uncharacterized protein</fullName>
    </submittedName>
</protein>
<accession>A0ABN8VPH5</accession>